<name>A0A0C4YC12_9BURK</name>
<reference evidence="1 2" key="1">
    <citation type="journal article" date="2015" name="Genome Announc.">
        <title>Complete Genome Sequence of Cupriavidus basilensis 4G11, Isolated from the Oak Ridge Field Research Center Site.</title>
        <authorList>
            <person name="Ray J."/>
            <person name="Waters R.J."/>
            <person name="Skerker J.M."/>
            <person name="Kuehl J.V."/>
            <person name="Price M.N."/>
            <person name="Huang J."/>
            <person name="Chakraborty R."/>
            <person name="Arkin A.P."/>
            <person name="Deutschbauer A."/>
        </authorList>
    </citation>
    <scope>NUCLEOTIDE SEQUENCE [LARGE SCALE GENOMIC DNA]</scope>
    <source>
        <strain evidence="1">4G11</strain>
    </source>
</reference>
<evidence type="ECO:0000313" key="2">
    <source>
        <dbReference type="Proteomes" id="UP000031843"/>
    </source>
</evidence>
<keyword evidence="2" id="KW-1185">Reference proteome</keyword>
<evidence type="ECO:0000313" key="1">
    <source>
        <dbReference type="EMBL" id="AJG23117.1"/>
    </source>
</evidence>
<dbReference type="RefSeq" id="WP_043354803.1">
    <property type="nucleotide sequence ID" value="NZ_CP010537.1"/>
</dbReference>
<sequence length="90" mass="9969">MEKPVVSPLRFVELLNARLPAHPLYQEGMRVYAIPNHSEHPHSLVCVGPRGVKGVCATVELIVRGECEIFPDIPGDWHGSLHGTVRASHR</sequence>
<dbReference type="KEGG" id="cbw:RR42_s1529"/>
<organism evidence="1 2">
    <name type="scientific">Cupriavidus basilensis</name>
    <dbReference type="NCBI Taxonomy" id="68895"/>
    <lineage>
        <taxon>Bacteria</taxon>
        <taxon>Pseudomonadati</taxon>
        <taxon>Pseudomonadota</taxon>
        <taxon>Betaproteobacteria</taxon>
        <taxon>Burkholderiales</taxon>
        <taxon>Burkholderiaceae</taxon>
        <taxon>Cupriavidus</taxon>
    </lineage>
</organism>
<protein>
    <submittedName>
        <fullName evidence="1">Uncharacterized protein</fullName>
    </submittedName>
</protein>
<dbReference type="EMBL" id="CP010537">
    <property type="protein sequence ID" value="AJG23117.1"/>
    <property type="molecule type" value="Genomic_DNA"/>
</dbReference>
<proteinExistence type="predicted"/>
<dbReference type="AlphaFoldDB" id="A0A0C4YC12"/>
<gene>
    <name evidence="1" type="ORF">RR42_s1529</name>
</gene>
<dbReference type="OrthoDB" id="9111928at2"/>
<accession>A0A0C4YC12</accession>
<dbReference type="Proteomes" id="UP000031843">
    <property type="component" value="Chromosome secondary"/>
</dbReference>